<dbReference type="EMBL" id="JACRSW010000029">
    <property type="protein sequence ID" value="MBC8557531.1"/>
    <property type="molecule type" value="Genomic_DNA"/>
</dbReference>
<sequence>MKKSKKMIGMLLLICAAMILPVSVNAASKSQTKKLLIAKKWSNKVDDPIMAYSSKYTFQFKKNGTVVLKGWRNKDYGTYKVTGNNTAKLTFKKLYMSAPGEGWSRAGGKYTATIKLAGKKKFKAKFKGADQSNVTNGYFY</sequence>
<keyword evidence="1" id="KW-0732">Signal</keyword>
<comment type="caution">
    <text evidence="2">The sequence shown here is derived from an EMBL/GenBank/DDBJ whole genome shotgun (WGS) entry which is preliminary data.</text>
</comment>
<protein>
    <submittedName>
        <fullName evidence="2">Uncharacterized protein</fullName>
    </submittedName>
</protein>
<organism evidence="2 3">
    <name type="scientific">Jutongia hominis</name>
    <dbReference type="NCBI Taxonomy" id="2763664"/>
    <lineage>
        <taxon>Bacteria</taxon>
        <taxon>Bacillati</taxon>
        <taxon>Bacillota</taxon>
        <taxon>Clostridia</taxon>
        <taxon>Lachnospirales</taxon>
        <taxon>Lachnospiraceae</taxon>
        <taxon>Jutongia</taxon>
    </lineage>
</organism>
<gene>
    <name evidence="2" type="ORF">H8700_07400</name>
</gene>
<name>A0ABR7MUQ1_9FIRM</name>
<evidence type="ECO:0000313" key="3">
    <source>
        <dbReference type="Proteomes" id="UP000637513"/>
    </source>
</evidence>
<feature type="signal peptide" evidence="1">
    <location>
        <begin position="1"/>
        <end position="26"/>
    </location>
</feature>
<keyword evidence="3" id="KW-1185">Reference proteome</keyword>
<proteinExistence type="predicted"/>
<evidence type="ECO:0000313" key="2">
    <source>
        <dbReference type="EMBL" id="MBC8557531.1"/>
    </source>
</evidence>
<accession>A0ABR7MUQ1</accession>
<feature type="chain" id="PRO_5045833799" evidence="1">
    <location>
        <begin position="27"/>
        <end position="140"/>
    </location>
</feature>
<dbReference type="RefSeq" id="WP_249304797.1">
    <property type="nucleotide sequence ID" value="NZ_JACRSW010000029.1"/>
</dbReference>
<dbReference type="Proteomes" id="UP000637513">
    <property type="component" value="Unassembled WGS sequence"/>
</dbReference>
<reference evidence="2 3" key="1">
    <citation type="submission" date="2020-08" db="EMBL/GenBank/DDBJ databases">
        <title>Genome public.</title>
        <authorList>
            <person name="Liu C."/>
            <person name="Sun Q."/>
        </authorList>
    </citation>
    <scope>NUCLEOTIDE SEQUENCE [LARGE SCALE GENOMIC DNA]</scope>
    <source>
        <strain evidence="2 3">BX3</strain>
    </source>
</reference>
<evidence type="ECO:0000256" key="1">
    <source>
        <dbReference type="SAM" id="SignalP"/>
    </source>
</evidence>